<dbReference type="GO" id="GO:0051213">
    <property type="term" value="F:dioxygenase activity"/>
    <property type="evidence" value="ECO:0007669"/>
    <property type="project" value="InterPro"/>
</dbReference>
<dbReference type="RefSeq" id="WP_102514737.1">
    <property type="nucleotide sequence ID" value="NZ_LT962942.1"/>
</dbReference>
<dbReference type="Gene3D" id="2.60.120.620">
    <property type="entry name" value="q2cbj1_9rhob like domain"/>
    <property type="match status" value="1"/>
</dbReference>
<dbReference type="Pfam" id="PF10014">
    <property type="entry name" value="2OG-Fe_Oxy_2"/>
    <property type="match status" value="1"/>
</dbReference>
<gene>
    <name evidence="1" type="ORF">SCNRRL3882_0877</name>
</gene>
<evidence type="ECO:0000313" key="2">
    <source>
        <dbReference type="Proteomes" id="UP000235464"/>
    </source>
</evidence>
<reference evidence="2" key="1">
    <citation type="submission" date="2017-11" db="EMBL/GenBank/DDBJ databases">
        <authorList>
            <person name="Wibberg D."/>
        </authorList>
    </citation>
    <scope>NUCLEOTIDE SEQUENCE [LARGE SCALE GENOMIC DNA]</scope>
</reference>
<keyword evidence="2" id="KW-1185">Reference proteome</keyword>
<dbReference type="AlphaFoldDB" id="A0A2N9B266"/>
<dbReference type="InterPro" id="IPR018724">
    <property type="entry name" value="2OG-Fe_dioxygenase"/>
</dbReference>
<evidence type="ECO:0008006" key="3">
    <source>
        <dbReference type="Google" id="ProtNLM"/>
    </source>
</evidence>
<dbReference type="Proteomes" id="UP000235464">
    <property type="component" value="Chromosome I"/>
</dbReference>
<dbReference type="EMBL" id="LT963352">
    <property type="protein sequence ID" value="SOR77405.1"/>
    <property type="molecule type" value="Genomic_DNA"/>
</dbReference>
<name>A0A2N9B266_STRCX</name>
<sequence>MSMETLSPVEATELSEAGFARYAAEDFRKRVAEYDADRLLEELQEQFVGMPSDPYAPNANRYRRYGRAVYVPWSGNLTWLPPVEDPELGEATEYFQGDFNPEFRGARRRFPAVPAEARANELLRQIILFDAEQALWLDELRQGPVHIGIHFLTLRVEEAGERAVPSPDFLHQDGERFTFAHLINRDNVVGGVNVIAPPRCAGMKPEEISADLRQAEFTLENPLDSYAVYDEKVSHYVSPVCRGDEPRPGERAILLIDFTPYVPHI</sequence>
<organism evidence="1 2">
    <name type="scientific">Streptomyces chartreusis NRRL 3882</name>
    <dbReference type="NCBI Taxonomy" id="1079985"/>
    <lineage>
        <taxon>Bacteria</taxon>
        <taxon>Bacillati</taxon>
        <taxon>Actinomycetota</taxon>
        <taxon>Actinomycetes</taxon>
        <taxon>Kitasatosporales</taxon>
        <taxon>Streptomycetaceae</taxon>
        <taxon>Streptomyces</taxon>
    </lineage>
</organism>
<protein>
    <recommendedName>
        <fullName evidence="3">2OG-Fe dioxygenase family protein</fullName>
    </recommendedName>
</protein>
<dbReference type="OrthoDB" id="6681382at2"/>
<evidence type="ECO:0000313" key="1">
    <source>
        <dbReference type="EMBL" id="SOR77405.1"/>
    </source>
</evidence>
<proteinExistence type="predicted"/>
<accession>A0A2N9B266</accession>